<dbReference type="InterPro" id="IPR052775">
    <property type="entry name" value="IUN_hydrolase"/>
</dbReference>
<gene>
    <name evidence="4" type="ORF">CAUJ_LOCUS7929</name>
</gene>
<evidence type="ECO:0000313" key="4">
    <source>
        <dbReference type="EMBL" id="CAD6192010.1"/>
    </source>
</evidence>
<sequence>MYRFSARCAVATLTQLFLASLLLIEATAAVRIIIDTDGVTDDIRAISLALQNKNTEVMAITTVRGGVNASQSAANVARTLRANKRYVPIYKGAEDALFPRGPLLEADPMFGSDGIGDTPKTAPEALPRDWLQHEAESAAEALVRLTAECDDVVLVCLGPLTNIALALRLDPNFATRPKKIVIMGGNYYGVGNTLANSSAEFNFWNDPEAAQMVLTEMRSPIVMVPWEAFFFDGPKYSKIIDFTRHLKFDSPLSKFLFNCTQIVRNHLAKTSTPYSFMDDIAVAVAIDPSIALTSSSFYVDVELENSYTRGQVVVDWLNVIYNETTQGFNAIPGLKTGWPMHSFVTSYNVRRVNDIICEEFSKGGR</sequence>
<organism evidence="4 5">
    <name type="scientific">Caenorhabditis auriculariae</name>
    <dbReference type="NCBI Taxonomy" id="2777116"/>
    <lineage>
        <taxon>Eukaryota</taxon>
        <taxon>Metazoa</taxon>
        <taxon>Ecdysozoa</taxon>
        <taxon>Nematoda</taxon>
        <taxon>Chromadorea</taxon>
        <taxon>Rhabditida</taxon>
        <taxon>Rhabditina</taxon>
        <taxon>Rhabditomorpha</taxon>
        <taxon>Rhabditoidea</taxon>
        <taxon>Rhabditidae</taxon>
        <taxon>Peloderinae</taxon>
        <taxon>Caenorhabditis</taxon>
    </lineage>
</organism>
<evidence type="ECO:0000256" key="1">
    <source>
        <dbReference type="ARBA" id="ARBA00009176"/>
    </source>
</evidence>
<name>A0A8S1HFA5_9PELO</name>
<feature type="signal peptide" evidence="2">
    <location>
        <begin position="1"/>
        <end position="29"/>
    </location>
</feature>
<reference evidence="4" key="1">
    <citation type="submission" date="2020-10" db="EMBL/GenBank/DDBJ databases">
        <authorList>
            <person name="Kikuchi T."/>
        </authorList>
    </citation>
    <scope>NUCLEOTIDE SEQUENCE</scope>
    <source>
        <strain evidence="4">NKZ352</strain>
    </source>
</reference>
<dbReference type="Proteomes" id="UP000835052">
    <property type="component" value="Unassembled WGS sequence"/>
</dbReference>
<dbReference type="Pfam" id="PF01156">
    <property type="entry name" value="IU_nuc_hydro"/>
    <property type="match status" value="1"/>
</dbReference>
<feature type="chain" id="PRO_5035728454" description="Inosine/uridine-preferring nucleoside hydrolase domain-containing protein" evidence="2">
    <location>
        <begin position="30"/>
        <end position="365"/>
    </location>
</feature>
<dbReference type="AlphaFoldDB" id="A0A8S1HFA5"/>
<dbReference type="Gene3D" id="3.90.245.10">
    <property type="entry name" value="Ribonucleoside hydrolase-like"/>
    <property type="match status" value="1"/>
</dbReference>
<comment type="similarity">
    <text evidence="1">Belongs to the IUNH family.</text>
</comment>
<dbReference type="OrthoDB" id="432381at2759"/>
<protein>
    <recommendedName>
        <fullName evidence="3">Inosine/uridine-preferring nucleoside hydrolase domain-containing protein</fullName>
    </recommendedName>
</protein>
<evidence type="ECO:0000259" key="3">
    <source>
        <dbReference type="Pfam" id="PF01156"/>
    </source>
</evidence>
<feature type="domain" description="Inosine/uridine-preferring nucleoside hydrolase" evidence="3">
    <location>
        <begin position="32"/>
        <end position="324"/>
    </location>
</feature>
<dbReference type="SUPFAM" id="SSF53590">
    <property type="entry name" value="Nucleoside hydrolase"/>
    <property type="match status" value="1"/>
</dbReference>
<keyword evidence="2" id="KW-0732">Signal</keyword>
<dbReference type="GO" id="GO:0016799">
    <property type="term" value="F:hydrolase activity, hydrolyzing N-glycosyl compounds"/>
    <property type="evidence" value="ECO:0007669"/>
    <property type="project" value="InterPro"/>
</dbReference>
<dbReference type="InterPro" id="IPR036452">
    <property type="entry name" value="Ribo_hydro-like"/>
</dbReference>
<comment type="caution">
    <text evidence="4">The sequence shown here is derived from an EMBL/GenBank/DDBJ whole genome shotgun (WGS) entry which is preliminary data.</text>
</comment>
<accession>A0A8S1HFA5</accession>
<dbReference type="PANTHER" id="PTHR46190:SF1">
    <property type="entry name" value="SI:CH211-201H21.5"/>
    <property type="match status" value="1"/>
</dbReference>
<evidence type="ECO:0000313" key="5">
    <source>
        <dbReference type="Proteomes" id="UP000835052"/>
    </source>
</evidence>
<evidence type="ECO:0000256" key="2">
    <source>
        <dbReference type="SAM" id="SignalP"/>
    </source>
</evidence>
<dbReference type="InterPro" id="IPR001910">
    <property type="entry name" value="Inosine/uridine_hydrolase_dom"/>
</dbReference>
<keyword evidence="5" id="KW-1185">Reference proteome</keyword>
<dbReference type="PANTHER" id="PTHR46190">
    <property type="entry name" value="SI:CH211-201H21.5-RELATED"/>
    <property type="match status" value="1"/>
</dbReference>
<proteinExistence type="inferred from homology"/>
<dbReference type="EMBL" id="CAJGYM010000025">
    <property type="protein sequence ID" value="CAD6192010.1"/>
    <property type="molecule type" value="Genomic_DNA"/>
</dbReference>